<evidence type="ECO:0000256" key="1">
    <source>
        <dbReference type="ARBA" id="ARBA00004319"/>
    </source>
</evidence>
<dbReference type="InterPro" id="IPR002048">
    <property type="entry name" value="EF_hand_dom"/>
</dbReference>
<feature type="chain" id="PRO_5035983710" description="Reticulocalbin-3" evidence="12">
    <location>
        <begin position="18"/>
        <end position="327"/>
    </location>
</feature>
<evidence type="ECO:0000256" key="11">
    <source>
        <dbReference type="ARBA" id="ARBA00072696"/>
    </source>
</evidence>
<keyword evidence="5" id="KW-0256">Endoplasmic reticulum</keyword>
<keyword evidence="2" id="KW-0479">Metal-binding</keyword>
<dbReference type="Pfam" id="PF13202">
    <property type="entry name" value="EF-hand_5"/>
    <property type="match status" value="3"/>
</dbReference>
<evidence type="ECO:0000259" key="13">
    <source>
        <dbReference type="PROSITE" id="PS50222"/>
    </source>
</evidence>
<evidence type="ECO:0000313" key="16">
    <source>
        <dbReference type="WBParaSite" id="EgrG_000781500"/>
    </source>
</evidence>
<keyword evidence="7" id="KW-0325">Glycoprotein</keyword>
<reference evidence="14 15" key="1">
    <citation type="journal article" date="2013" name="Nature">
        <title>The genomes of four tapeworm species reveal adaptations to parasitism.</title>
        <authorList>
            <person name="Tsai I.J."/>
            <person name="Zarowiecki M."/>
            <person name="Holroyd N."/>
            <person name="Garciarrubio A."/>
            <person name="Sanchez-Flores A."/>
            <person name="Brooks K.L."/>
            <person name="Tracey A."/>
            <person name="Bobes R.J."/>
            <person name="Fragoso G."/>
            <person name="Sciutto E."/>
            <person name="Aslett M."/>
            <person name="Beasley H."/>
            <person name="Bennett H.M."/>
            <person name="Cai J."/>
            <person name="Camicia F."/>
            <person name="Clark R."/>
            <person name="Cucher M."/>
            <person name="De Silva N."/>
            <person name="Day T.A."/>
            <person name="Deplazes P."/>
            <person name="Estrada K."/>
            <person name="Fernandez C."/>
            <person name="Holland P.W."/>
            <person name="Hou J."/>
            <person name="Hu S."/>
            <person name="Huckvale T."/>
            <person name="Hung S.S."/>
            <person name="Kamenetzky L."/>
            <person name="Keane J.A."/>
            <person name="Kiss F."/>
            <person name="Koziol U."/>
            <person name="Lambert O."/>
            <person name="Liu K."/>
            <person name="Luo X."/>
            <person name="Luo Y."/>
            <person name="Macchiaroli N."/>
            <person name="Nichol S."/>
            <person name="Paps J."/>
            <person name="Parkinson J."/>
            <person name="Pouchkina-Stantcheva N."/>
            <person name="Riddiford N."/>
            <person name="Rosenzvit M."/>
            <person name="Salinas G."/>
            <person name="Wasmuth J.D."/>
            <person name="Zamanian M."/>
            <person name="Zheng Y."/>
            <person name="Cai X."/>
            <person name="Soberon X."/>
            <person name="Olson P.D."/>
            <person name="Laclette J.P."/>
            <person name="Brehm K."/>
            <person name="Berriman M."/>
            <person name="Garciarrubio A."/>
            <person name="Bobes R.J."/>
            <person name="Fragoso G."/>
            <person name="Sanchez-Flores A."/>
            <person name="Estrada K."/>
            <person name="Cevallos M.A."/>
            <person name="Morett E."/>
            <person name="Gonzalez V."/>
            <person name="Portillo T."/>
            <person name="Ochoa-Leyva A."/>
            <person name="Jose M.V."/>
            <person name="Sciutto E."/>
            <person name="Landa A."/>
            <person name="Jimenez L."/>
            <person name="Valdes V."/>
            <person name="Carrero J.C."/>
            <person name="Larralde C."/>
            <person name="Morales-Montor J."/>
            <person name="Limon-Lason J."/>
            <person name="Soberon X."/>
            <person name="Laclette J.P."/>
        </authorList>
    </citation>
    <scope>NUCLEOTIDE SEQUENCE [LARGE SCALE GENOMIC DNA]</scope>
</reference>
<evidence type="ECO:0000256" key="5">
    <source>
        <dbReference type="ARBA" id="ARBA00022824"/>
    </source>
</evidence>
<keyword evidence="4" id="KW-0677">Repeat</keyword>
<dbReference type="SUPFAM" id="SSF47473">
    <property type="entry name" value="EF-hand"/>
    <property type="match status" value="2"/>
</dbReference>
<evidence type="ECO:0000256" key="9">
    <source>
        <dbReference type="ARBA" id="ARBA00056975"/>
    </source>
</evidence>
<evidence type="ECO:0000313" key="15">
    <source>
        <dbReference type="Proteomes" id="UP000492820"/>
    </source>
</evidence>
<dbReference type="GO" id="GO:0015031">
    <property type="term" value="P:protein transport"/>
    <property type="evidence" value="ECO:0007669"/>
    <property type="project" value="UniProtKB-ARBA"/>
</dbReference>
<dbReference type="InterPro" id="IPR011992">
    <property type="entry name" value="EF-hand-dom_pair"/>
</dbReference>
<comment type="function">
    <text evidence="9">Probable molecular chaperone assisting protein biosynthesis and transport in the endoplasmic reticulum. Required for the proper biosynthesis and transport of pulmonary surfactant-associated protein A/SP-A, pulmonary surfactant-associated protein D/SP-D and the lipid transporter ABCA3. By regulating both the proper expression and the degradation through the endoplasmic reticulum-associated protein degradation pathway of these proteins plays a crucial role in pulmonary surfactant homeostasis. Has an anti-fibrotic activity by negatively regulating the secretion of type I and type III collagens. This calcium-binding protein also transiently associates with immature PCSK6 and regulates its secretion.</text>
</comment>
<dbReference type="EMBL" id="LK028576">
    <property type="protein sequence ID" value="CDS15416.1"/>
    <property type="molecule type" value="Genomic_DNA"/>
</dbReference>
<proteinExistence type="predicted"/>
<comment type="subunit">
    <text evidence="10">Interacts with PCSK6 (immature form including the propeptide); probably involved in the maturation and the secretion of PCSK6.</text>
</comment>
<evidence type="ECO:0000256" key="2">
    <source>
        <dbReference type="ARBA" id="ARBA00022723"/>
    </source>
</evidence>
<dbReference type="PANTHER" id="PTHR10827:SF52">
    <property type="entry name" value="IP16409P"/>
    <property type="match status" value="1"/>
</dbReference>
<dbReference type="Gene3D" id="1.10.238.10">
    <property type="entry name" value="EF-hand"/>
    <property type="match status" value="2"/>
</dbReference>
<feature type="signal peptide" evidence="12">
    <location>
        <begin position="1"/>
        <end position="17"/>
    </location>
</feature>
<organism evidence="14">
    <name type="scientific">Echinococcus granulosus</name>
    <name type="common">Hydatid tapeworm</name>
    <dbReference type="NCBI Taxonomy" id="6210"/>
    <lineage>
        <taxon>Eukaryota</taxon>
        <taxon>Metazoa</taxon>
        <taxon>Spiralia</taxon>
        <taxon>Lophotrochozoa</taxon>
        <taxon>Platyhelminthes</taxon>
        <taxon>Cestoda</taxon>
        <taxon>Eucestoda</taxon>
        <taxon>Cyclophyllidea</taxon>
        <taxon>Taeniidae</taxon>
        <taxon>Echinococcus</taxon>
        <taxon>Echinococcus granulosus group</taxon>
    </lineage>
</organism>
<keyword evidence="3 12" id="KW-0732">Signal</keyword>
<dbReference type="GO" id="GO:0005509">
    <property type="term" value="F:calcium ion binding"/>
    <property type="evidence" value="ECO:0007669"/>
    <property type="project" value="InterPro"/>
</dbReference>
<dbReference type="PROSITE" id="PS50222">
    <property type="entry name" value="EF_HAND_2"/>
    <property type="match status" value="2"/>
</dbReference>
<dbReference type="PANTHER" id="PTHR10827">
    <property type="entry name" value="RETICULOCALBIN"/>
    <property type="match status" value="1"/>
</dbReference>
<evidence type="ECO:0000256" key="12">
    <source>
        <dbReference type="SAM" id="SignalP"/>
    </source>
</evidence>
<evidence type="ECO:0000256" key="4">
    <source>
        <dbReference type="ARBA" id="ARBA00022737"/>
    </source>
</evidence>
<evidence type="ECO:0000256" key="7">
    <source>
        <dbReference type="ARBA" id="ARBA00023180"/>
    </source>
</evidence>
<dbReference type="OrthoDB" id="293868at2759"/>
<evidence type="ECO:0000256" key="3">
    <source>
        <dbReference type="ARBA" id="ARBA00022729"/>
    </source>
</evidence>
<evidence type="ECO:0000256" key="8">
    <source>
        <dbReference type="ARBA" id="ARBA00023186"/>
    </source>
</evidence>
<keyword evidence="6" id="KW-0106">Calcium</keyword>
<evidence type="ECO:0000313" key="14">
    <source>
        <dbReference type="EMBL" id="CDS15416.1"/>
    </source>
</evidence>
<dbReference type="CDD" id="cd16226">
    <property type="entry name" value="EFh_CREC_Calumenin_like"/>
    <property type="match status" value="1"/>
</dbReference>
<gene>
    <name evidence="14" type="ORF">EgrG_000781500</name>
</gene>
<feature type="domain" description="EF-hand" evidence="13">
    <location>
        <begin position="196"/>
        <end position="231"/>
    </location>
</feature>
<keyword evidence="8" id="KW-0143">Chaperone</keyword>
<dbReference type="PROSITE" id="PS00018">
    <property type="entry name" value="EF_HAND_1"/>
    <property type="match status" value="4"/>
</dbReference>
<name>A0A068WCM4_ECHGR</name>
<dbReference type="InterPro" id="IPR018247">
    <property type="entry name" value="EF_Hand_1_Ca_BS"/>
</dbReference>
<dbReference type="FunFam" id="1.10.238.10:FF:000104">
    <property type="entry name" value="calumenin isoform X1"/>
    <property type="match status" value="1"/>
</dbReference>
<comment type="subcellular location">
    <subcellularLocation>
        <location evidence="1">Endoplasmic reticulum lumen</location>
    </subcellularLocation>
</comment>
<dbReference type="SMART" id="SM00054">
    <property type="entry name" value="EFh"/>
    <property type="match status" value="4"/>
</dbReference>
<feature type="domain" description="EF-hand" evidence="13">
    <location>
        <begin position="75"/>
        <end position="110"/>
    </location>
</feature>
<evidence type="ECO:0000256" key="10">
    <source>
        <dbReference type="ARBA" id="ARBA00063143"/>
    </source>
</evidence>
<dbReference type="AlphaFoldDB" id="A0A068WCM4"/>
<accession>A0A068WCM4</accession>
<protein>
    <recommendedName>
        <fullName evidence="11">Reticulocalbin-3</fullName>
    </recommendedName>
</protein>
<dbReference type="WBParaSite" id="EgrG_000781500">
    <property type="protein sequence ID" value="EgrG_000781500"/>
    <property type="gene ID" value="EgrG_000781500"/>
</dbReference>
<sequence length="327" mass="38293">MKCLILTLLIPLLFAQAKPHPERRVLNTTITKIILSYTTFSLITKHSLAKSWRLNSTSLLIRNHRNALRKCLNCVLIVKFSQIFKKIDQDGDNAIAETELKRWISFVSKTALRADANRHWKNLNANKNEPLAWRDYLERTYGVEDEISSDPERQAQYIKMKRDDERRWNAADMNFDNKLSLDEYSAFLHPQDYPRMRNVVIEETLGSVDTDHDGYISIEEYLVDLAKSYGRPFDPKAPLDDWGQKEKEQFLKHRDRNGDKRLDRQEIGEWIMPTDYDPVEAETKHLIYHADDNKDGKLQEKEVLEHHSLFVGSQALNYGRPLGHEEL</sequence>
<reference evidence="16" key="3">
    <citation type="submission" date="2020-10" db="UniProtKB">
        <authorList>
            <consortium name="WormBaseParasite"/>
        </authorList>
    </citation>
    <scope>IDENTIFICATION</scope>
</reference>
<reference evidence="14" key="2">
    <citation type="submission" date="2014-06" db="EMBL/GenBank/DDBJ databases">
        <authorList>
            <person name="Aslett M."/>
        </authorList>
    </citation>
    <scope>NUCLEOTIDE SEQUENCE</scope>
</reference>
<dbReference type="Proteomes" id="UP000492820">
    <property type="component" value="Unassembled WGS sequence"/>
</dbReference>
<evidence type="ECO:0000256" key="6">
    <source>
        <dbReference type="ARBA" id="ARBA00022837"/>
    </source>
</evidence>
<dbReference type="GO" id="GO:0005788">
    <property type="term" value="C:endoplasmic reticulum lumen"/>
    <property type="evidence" value="ECO:0007669"/>
    <property type="project" value="UniProtKB-SubCell"/>
</dbReference>